<dbReference type="AlphaFoldDB" id="W1Q044"/>
<sequence length="198" mass="22702">MHVVKLIPRYVKSNIYEGVFHEHGIPIKLASHCNYRLGRRPNHSLLNLDIVCFTLGSVSILWASKKRHMAALSFAEAEYRTTMMAIMGVKTSCPHDPTLLHLHEQHASFRIWQGEEKKEIKNDQLDDWPLSERQKDIVCMCGLGPLMSIWPGNIDHTLVAVNTERLRCEMNSLHFNLEIGETTLTLFDVCEILRLAVD</sequence>
<evidence type="ECO:0000313" key="2">
    <source>
        <dbReference type="Proteomes" id="UP000017836"/>
    </source>
</evidence>
<gene>
    <name evidence="1" type="ORF">AMTR_s00040p00233450</name>
</gene>
<evidence type="ECO:0000313" key="1">
    <source>
        <dbReference type="EMBL" id="ERN13250.1"/>
    </source>
</evidence>
<protein>
    <submittedName>
        <fullName evidence="1">Uncharacterized protein</fullName>
    </submittedName>
</protein>
<feature type="non-terminal residue" evidence="1">
    <location>
        <position position="198"/>
    </location>
</feature>
<dbReference type="Proteomes" id="UP000017836">
    <property type="component" value="Unassembled WGS sequence"/>
</dbReference>
<dbReference type="Gramene" id="ERN13250">
    <property type="protein sequence ID" value="ERN13250"/>
    <property type="gene ID" value="AMTR_s00040p00233450"/>
</dbReference>
<name>W1Q044_AMBTC</name>
<reference evidence="2" key="1">
    <citation type="journal article" date="2013" name="Science">
        <title>The Amborella genome and the evolution of flowering plants.</title>
        <authorList>
            <consortium name="Amborella Genome Project"/>
        </authorList>
    </citation>
    <scope>NUCLEOTIDE SEQUENCE [LARGE SCALE GENOMIC DNA]</scope>
</reference>
<proteinExistence type="predicted"/>
<organism evidence="1 2">
    <name type="scientific">Amborella trichopoda</name>
    <dbReference type="NCBI Taxonomy" id="13333"/>
    <lineage>
        <taxon>Eukaryota</taxon>
        <taxon>Viridiplantae</taxon>
        <taxon>Streptophyta</taxon>
        <taxon>Embryophyta</taxon>
        <taxon>Tracheophyta</taxon>
        <taxon>Spermatophyta</taxon>
        <taxon>Magnoliopsida</taxon>
        <taxon>Amborellales</taxon>
        <taxon>Amborellaceae</taxon>
        <taxon>Amborella</taxon>
    </lineage>
</organism>
<keyword evidence="2" id="KW-1185">Reference proteome</keyword>
<dbReference type="HOGENOM" id="CLU_1381199_0_0_1"/>
<dbReference type="EMBL" id="KI392591">
    <property type="protein sequence ID" value="ERN13250.1"/>
    <property type="molecule type" value="Genomic_DNA"/>
</dbReference>
<accession>W1Q044</accession>